<dbReference type="InterPro" id="IPR039411">
    <property type="entry name" value="NSA2_fam"/>
</dbReference>
<evidence type="ECO:0000256" key="2">
    <source>
        <dbReference type="ARBA" id="ARBA00005424"/>
    </source>
</evidence>
<comment type="subunit">
    <text evidence="8">Component of the pre-66S ribosomal particle.</text>
</comment>
<dbReference type="GO" id="GO:0005730">
    <property type="term" value="C:nucleolus"/>
    <property type="evidence" value="ECO:0007669"/>
    <property type="project" value="UniProtKB-SubCell"/>
</dbReference>
<evidence type="ECO:0000256" key="7">
    <source>
        <dbReference type="ARBA" id="ARBA00025655"/>
    </source>
</evidence>
<evidence type="ECO:0000256" key="3">
    <source>
        <dbReference type="ARBA" id="ARBA00022517"/>
    </source>
</evidence>
<dbReference type="InterPro" id="IPR022309">
    <property type="entry name" value="Ribosomal_Se8/biogenesis_NSA2"/>
</dbReference>
<dbReference type="Pfam" id="PF01201">
    <property type="entry name" value="Ribosomal_S8e"/>
    <property type="match status" value="1"/>
</dbReference>
<protein>
    <recommendedName>
        <fullName evidence="8">Ribosome biogenesis protein NSA2 homolog</fullName>
    </recommendedName>
</protein>
<evidence type="ECO:0000256" key="8">
    <source>
        <dbReference type="RuleBase" id="RU367114"/>
    </source>
</evidence>
<dbReference type="PANTHER" id="PTHR12642">
    <property type="entry name" value="RIBOSOME BIOGENESIS PROTEIN NSA2 HOMOLOG"/>
    <property type="match status" value="1"/>
</dbReference>
<dbReference type="EMBL" id="BLKC01000017">
    <property type="protein sequence ID" value="GFF31757.1"/>
    <property type="molecule type" value="Genomic_DNA"/>
</dbReference>
<evidence type="ECO:0000256" key="6">
    <source>
        <dbReference type="ARBA" id="ARBA00023274"/>
    </source>
</evidence>
<comment type="function">
    <text evidence="7 8">Involved in the biogenesis of the 60S ribosomal subunit. May play a part in the quality control of pre-60S particles.</text>
</comment>
<evidence type="ECO:0000313" key="11">
    <source>
        <dbReference type="Proteomes" id="UP000465221"/>
    </source>
</evidence>
<evidence type="ECO:0000256" key="5">
    <source>
        <dbReference type="ARBA" id="ARBA00023242"/>
    </source>
</evidence>
<keyword evidence="4 8" id="KW-0698">rRNA processing</keyword>
<feature type="compositionally biased region" description="Basic and acidic residues" evidence="9">
    <location>
        <begin position="27"/>
        <end position="46"/>
    </location>
</feature>
<evidence type="ECO:0000256" key="9">
    <source>
        <dbReference type="SAM" id="MobiDB-lite"/>
    </source>
</evidence>
<comment type="similarity">
    <text evidence="2 8">Belongs to the eukaryotic ribosomal protein eS8 family. Ribosome biogenesis protein NSA2 subfamily.</text>
</comment>
<dbReference type="GO" id="GO:0006364">
    <property type="term" value="P:rRNA processing"/>
    <property type="evidence" value="ECO:0007669"/>
    <property type="project" value="UniProtKB-KW"/>
</dbReference>
<dbReference type="Gene3D" id="2.40.10.310">
    <property type="match status" value="1"/>
</dbReference>
<dbReference type="Proteomes" id="UP000465221">
    <property type="component" value="Unassembled WGS sequence"/>
</dbReference>
<keyword evidence="6 8" id="KW-0687">Ribonucleoprotein</keyword>
<dbReference type="CDD" id="cd11381">
    <property type="entry name" value="NSA2"/>
    <property type="match status" value="1"/>
</dbReference>
<reference evidence="10 11" key="1">
    <citation type="submission" date="2020-01" db="EMBL/GenBank/DDBJ databases">
        <title>Draft genome sequence of Aspergillus udagawae IFM 46972.</title>
        <authorList>
            <person name="Takahashi H."/>
            <person name="Yaguchi T."/>
        </authorList>
    </citation>
    <scope>NUCLEOTIDE SEQUENCE [LARGE SCALE GENOMIC DNA]</scope>
    <source>
        <strain evidence="10 11">IFM 46972</strain>
    </source>
</reference>
<evidence type="ECO:0000256" key="4">
    <source>
        <dbReference type="ARBA" id="ARBA00022552"/>
    </source>
</evidence>
<feature type="region of interest" description="Disordered" evidence="9">
    <location>
        <begin position="27"/>
        <end position="97"/>
    </location>
</feature>
<name>A0A8H3NDA2_9EURO</name>
<dbReference type="FunFam" id="2.40.10.310:FF:000001">
    <property type="entry name" value="NSA2, ribosome biogenesis homolog"/>
    <property type="match status" value="1"/>
</dbReference>
<keyword evidence="5 8" id="KW-0539">Nucleus</keyword>
<dbReference type="GO" id="GO:0030684">
    <property type="term" value="C:preribosome"/>
    <property type="evidence" value="ECO:0007669"/>
    <property type="project" value="UniProtKB-ARBA"/>
</dbReference>
<evidence type="ECO:0000256" key="1">
    <source>
        <dbReference type="ARBA" id="ARBA00004604"/>
    </source>
</evidence>
<evidence type="ECO:0000313" key="10">
    <source>
        <dbReference type="EMBL" id="GFF31757.1"/>
    </source>
</evidence>
<gene>
    <name evidence="10" type="ORF">IFM46972_03332</name>
</gene>
<organism evidence="10 11">
    <name type="scientific">Aspergillus udagawae</name>
    <dbReference type="NCBI Taxonomy" id="91492"/>
    <lineage>
        <taxon>Eukaryota</taxon>
        <taxon>Fungi</taxon>
        <taxon>Dikarya</taxon>
        <taxon>Ascomycota</taxon>
        <taxon>Pezizomycotina</taxon>
        <taxon>Eurotiomycetes</taxon>
        <taxon>Eurotiomycetidae</taxon>
        <taxon>Eurotiales</taxon>
        <taxon>Aspergillaceae</taxon>
        <taxon>Aspergillus</taxon>
        <taxon>Aspergillus subgen. Fumigati</taxon>
    </lineage>
</organism>
<accession>A0A8H3NDA2</accession>
<dbReference type="GO" id="GO:0042273">
    <property type="term" value="P:ribosomal large subunit biogenesis"/>
    <property type="evidence" value="ECO:0007669"/>
    <property type="project" value="UniProtKB-ARBA"/>
</dbReference>
<comment type="caution">
    <text evidence="10">The sequence shown here is derived from an EMBL/GenBank/DDBJ whole genome shotgun (WGS) entry which is preliminary data.</text>
</comment>
<proteinExistence type="inferred from homology"/>
<sequence length="338" mass="38148">MHQLLHGAHMPSSHWYIERWQKQHGKRLDHDERVRKRQARESHKQSQDAQNLRGLRAKLYQQKRHAEKIQMRKRIKAQEEKNVKSSAPDEPSKTPLPQYLLDRSQATNAKALSSAIKDKRAEKAAKFAVPLPKVKGISEEEMFKVVNTGKKTHKKSWKRMITKPTFVGSDFTRRPVKYERFIRPMGLRYKKANVTHPELGVTVQLPILGVKKNPQNPLYTQLGVLTKGTVIEVNVSELGLVTTSGKVVWGKYAQITNTPENDGTVNAYVAPFTNSSSQQSQANLHVQSPPGLISFHRAAHRTLIPVPLQKSAFSLAFTSVQQSIFVGGVQGAHCDSIY</sequence>
<keyword evidence="3 8" id="KW-0690">Ribosome biogenesis</keyword>
<dbReference type="AlphaFoldDB" id="A0A8H3NDA2"/>
<comment type="subcellular location">
    <subcellularLocation>
        <location evidence="1 8">Nucleus</location>
        <location evidence="1 8">Nucleolus</location>
    </subcellularLocation>
</comment>
<feature type="compositionally biased region" description="Basic residues" evidence="9">
    <location>
        <begin position="61"/>
        <end position="75"/>
    </location>
</feature>